<dbReference type="PANTHER" id="PTHR45757:SF11">
    <property type="entry name" value="MAJOR FACILITATOR SUPERFAMILY (MFS) PROFILE DOMAIN-CONTAINING PROTEIN"/>
    <property type="match status" value="1"/>
</dbReference>
<dbReference type="STRING" id="27835.A0A0N4YJS9"/>
<proteinExistence type="predicted"/>
<organism evidence="4">
    <name type="scientific">Nippostrongylus brasiliensis</name>
    <name type="common">Rat hookworm</name>
    <dbReference type="NCBI Taxonomy" id="27835"/>
    <lineage>
        <taxon>Eukaryota</taxon>
        <taxon>Metazoa</taxon>
        <taxon>Ecdysozoa</taxon>
        <taxon>Nematoda</taxon>
        <taxon>Chromadorea</taxon>
        <taxon>Rhabditida</taxon>
        <taxon>Rhabditina</taxon>
        <taxon>Rhabditomorpha</taxon>
        <taxon>Strongyloidea</taxon>
        <taxon>Heligmosomidae</taxon>
        <taxon>Nippostrongylus</taxon>
    </lineage>
</organism>
<reference evidence="2 3" key="2">
    <citation type="submission" date="2018-11" db="EMBL/GenBank/DDBJ databases">
        <authorList>
            <consortium name="Pathogen Informatics"/>
        </authorList>
    </citation>
    <scope>NUCLEOTIDE SEQUENCE [LARGE SCALE GENOMIC DNA]</scope>
</reference>
<accession>A0A0N4YJS9</accession>
<feature type="transmembrane region" description="Helical" evidence="1">
    <location>
        <begin position="175"/>
        <end position="193"/>
    </location>
</feature>
<keyword evidence="1" id="KW-0472">Membrane</keyword>
<dbReference type="Pfam" id="PF07690">
    <property type="entry name" value="MFS_1"/>
    <property type="match status" value="1"/>
</dbReference>
<protein>
    <submittedName>
        <fullName evidence="4">MFS domain-containing protein</fullName>
    </submittedName>
</protein>
<dbReference type="InterPro" id="IPR011701">
    <property type="entry name" value="MFS"/>
</dbReference>
<dbReference type="Gene3D" id="1.20.1250.20">
    <property type="entry name" value="MFS general substrate transporter like domains"/>
    <property type="match status" value="1"/>
</dbReference>
<feature type="transmembrane region" description="Helical" evidence="1">
    <location>
        <begin position="12"/>
        <end position="36"/>
    </location>
</feature>
<evidence type="ECO:0000313" key="4">
    <source>
        <dbReference type="WBParaSite" id="NBR_0001724301-mRNA-1"/>
    </source>
</evidence>
<sequence>MPVAGTLCESRFGWPSVFYLQGGLSALAFLAFFLFYKDDPKKHRNVSSEELDKITRGKHGQEKQKAPYRAIATDRCILGIWLSNIGGNLGFQIFLLYGPTYINKVLHYDVTSTGFVTALPYILSAMMKFAVGPISDRATCISDRWRLIFFAAFSQGVMALSFLSLVFITNPVLAQAAYTLTIVSSGINVVGTVKCAQMVARQHVHIVMAVVSFLLCVIVLLIPVAVNTVCPDNTPEQV</sequence>
<dbReference type="OMA" id="WIASSKN"/>
<keyword evidence="1" id="KW-0812">Transmembrane</keyword>
<dbReference type="InterPro" id="IPR036259">
    <property type="entry name" value="MFS_trans_sf"/>
</dbReference>
<dbReference type="SUPFAM" id="SSF103473">
    <property type="entry name" value="MFS general substrate transporter"/>
    <property type="match status" value="1"/>
</dbReference>
<dbReference type="EMBL" id="UYSL01022638">
    <property type="protein sequence ID" value="VDL80857.1"/>
    <property type="molecule type" value="Genomic_DNA"/>
</dbReference>
<dbReference type="PANTHER" id="PTHR45757">
    <property type="entry name" value="PROTEIN CBG23364-RELATED"/>
    <property type="match status" value="1"/>
</dbReference>
<keyword evidence="3" id="KW-1185">Reference proteome</keyword>
<name>A0A0N4YJS9_NIPBR</name>
<evidence type="ECO:0000256" key="1">
    <source>
        <dbReference type="SAM" id="Phobius"/>
    </source>
</evidence>
<gene>
    <name evidence="2" type="ORF">NBR_LOCUS17244</name>
</gene>
<dbReference type="GO" id="GO:0016020">
    <property type="term" value="C:membrane"/>
    <property type="evidence" value="ECO:0007669"/>
    <property type="project" value="TreeGrafter"/>
</dbReference>
<evidence type="ECO:0000313" key="2">
    <source>
        <dbReference type="EMBL" id="VDL80857.1"/>
    </source>
</evidence>
<dbReference type="GO" id="GO:0022857">
    <property type="term" value="F:transmembrane transporter activity"/>
    <property type="evidence" value="ECO:0007669"/>
    <property type="project" value="InterPro"/>
</dbReference>
<feature type="transmembrane region" description="Helical" evidence="1">
    <location>
        <begin position="205"/>
        <end position="226"/>
    </location>
</feature>
<keyword evidence="1" id="KW-1133">Transmembrane helix</keyword>
<dbReference type="Proteomes" id="UP000271162">
    <property type="component" value="Unassembled WGS sequence"/>
</dbReference>
<dbReference type="AlphaFoldDB" id="A0A0N4YJS9"/>
<feature type="transmembrane region" description="Helical" evidence="1">
    <location>
        <begin position="147"/>
        <end position="169"/>
    </location>
</feature>
<dbReference type="WBParaSite" id="NBR_0001724301-mRNA-1">
    <property type="protein sequence ID" value="NBR_0001724301-mRNA-1"/>
    <property type="gene ID" value="NBR_0001724301"/>
</dbReference>
<feature type="transmembrane region" description="Helical" evidence="1">
    <location>
        <begin position="76"/>
        <end position="98"/>
    </location>
</feature>
<feature type="transmembrane region" description="Helical" evidence="1">
    <location>
        <begin position="118"/>
        <end position="135"/>
    </location>
</feature>
<evidence type="ECO:0000313" key="3">
    <source>
        <dbReference type="Proteomes" id="UP000271162"/>
    </source>
</evidence>
<reference evidence="4" key="1">
    <citation type="submission" date="2017-02" db="UniProtKB">
        <authorList>
            <consortium name="WormBaseParasite"/>
        </authorList>
    </citation>
    <scope>IDENTIFICATION</scope>
</reference>